<proteinExistence type="predicted"/>
<feature type="compositionally biased region" description="Polar residues" evidence="1">
    <location>
        <begin position="53"/>
        <end position="67"/>
    </location>
</feature>
<comment type="caution">
    <text evidence="2">The sequence shown here is derived from an EMBL/GenBank/DDBJ whole genome shotgun (WGS) entry which is preliminary data.</text>
</comment>
<keyword evidence="3" id="KW-1185">Reference proteome</keyword>
<evidence type="ECO:0000256" key="1">
    <source>
        <dbReference type="SAM" id="MobiDB-lite"/>
    </source>
</evidence>
<feature type="non-terminal residue" evidence="2">
    <location>
        <position position="75"/>
    </location>
</feature>
<reference evidence="2 3" key="1">
    <citation type="journal article" date="2018" name="Front. Plant Sci.">
        <title>Red Clover (Trifolium pratense) and Zigzag Clover (T. medium) - A Picture of Genomic Similarities and Differences.</title>
        <authorList>
            <person name="Dluhosova J."/>
            <person name="Istvanek J."/>
            <person name="Nedelnik J."/>
            <person name="Repkova J."/>
        </authorList>
    </citation>
    <scope>NUCLEOTIDE SEQUENCE [LARGE SCALE GENOMIC DNA]</scope>
    <source>
        <strain evidence="3">cv. 10/8</strain>
        <tissue evidence="2">Leaf</tissue>
    </source>
</reference>
<gene>
    <name evidence="2" type="ORF">A2U01_0099702</name>
</gene>
<dbReference type="AlphaFoldDB" id="A0A392UTG9"/>
<name>A0A392UTG9_9FABA</name>
<dbReference type="EMBL" id="LXQA010950858">
    <property type="protein sequence ID" value="MCI78432.1"/>
    <property type="molecule type" value="Genomic_DNA"/>
</dbReference>
<protein>
    <submittedName>
        <fullName evidence="2">Uncharacterized protein</fullName>
    </submittedName>
</protein>
<dbReference type="Proteomes" id="UP000265520">
    <property type="component" value="Unassembled WGS sequence"/>
</dbReference>
<accession>A0A392UTG9</accession>
<evidence type="ECO:0000313" key="2">
    <source>
        <dbReference type="EMBL" id="MCI78432.1"/>
    </source>
</evidence>
<evidence type="ECO:0000313" key="3">
    <source>
        <dbReference type="Proteomes" id="UP000265520"/>
    </source>
</evidence>
<sequence length="75" mass="7651">MEGPIPIEGHRLSNSAGIALEVVLPVHGGDKVNSPQLPGSLVSRGVVVGSRTAVQMGNGSQARNHSPISGGRLMD</sequence>
<organism evidence="2 3">
    <name type="scientific">Trifolium medium</name>
    <dbReference type="NCBI Taxonomy" id="97028"/>
    <lineage>
        <taxon>Eukaryota</taxon>
        <taxon>Viridiplantae</taxon>
        <taxon>Streptophyta</taxon>
        <taxon>Embryophyta</taxon>
        <taxon>Tracheophyta</taxon>
        <taxon>Spermatophyta</taxon>
        <taxon>Magnoliopsida</taxon>
        <taxon>eudicotyledons</taxon>
        <taxon>Gunneridae</taxon>
        <taxon>Pentapetalae</taxon>
        <taxon>rosids</taxon>
        <taxon>fabids</taxon>
        <taxon>Fabales</taxon>
        <taxon>Fabaceae</taxon>
        <taxon>Papilionoideae</taxon>
        <taxon>50 kb inversion clade</taxon>
        <taxon>NPAAA clade</taxon>
        <taxon>Hologalegina</taxon>
        <taxon>IRL clade</taxon>
        <taxon>Trifolieae</taxon>
        <taxon>Trifolium</taxon>
    </lineage>
</organism>
<feature type="region of interest" description="Disordered" evidence="1">
    <location>
        <begin position="53"/>
        <end position="75"/>
    </location>
</feature>